<accession>A0ABC8EBN6</accession>
<dbReference type="EMBL" id="AP026818">
    <property type="protein sequence ID" value="BDR81014.1"/>
    <property type="molecule type" value="Genomic_DNA"/>
</dbReference>
<evidence type="ECO:0000313" key="1">
    <source>
        <dbReference type="EMBL" id="BDR81014.1"/>
    </source>
</evidence>
<protein>
    <recommendedName>
        <fullName evidence="3">DUF2577 domain-containing protein</fullName>
    </recommendedName>
</protein>
<evidence type="ECO:0008006" key="3">
    <source>
        <dbReference type="Google" id="ProtNLM"/>
    </source>
</evidence>
<evidence type="ECO:0000313" key="2">
    <source>
        <dbReference type="Proteomes" id="UP001321763"/>
    </source>
</evidence>
<sequence length="113" mass="12711">MVIDEIMINEVAREIKGHTDKTISNTISSLGFELGTMTSSGLKLDNFKYEIKEYLMLDYLKMENEYNTEIAGEHPHNHIFKIPKELKPISAGDRVLVALLGSEFVVVGRVVNA</sequence>
<proteinExistence type="predicted"/>
<organism evidence="1 2">
    <name type="scientific">Clostridium tetani</name>
    <dbReference type="NCBI Taxonomy" id="1513"/>
    <lineage>
        <taxon>Bacteria</taxon>
        <taxon>Bacillati</taxon>
        <taxon>Bacillota</taxon>
        <taxon>Clostridia</taxon>
        <taxon>Eubacteriales</taxon>
        <taxon>Clostridiaceae</taxon>
        <taxon>Clostridium</taxon>
    </lineage>
</organism>
<dbReference type="AlphaFoldDB" id="A0ABC8EBN6"/>
<dbReference type="Proteomes" id="UP001321763">
    <property type="component" value="Chromosome"/>
</dbReference>
<gene>
    <name evidence="1" type="ORF">K234311028_12600</name>
</gene>
<reference evidence="1 2" key="1">
    <citation type="submission" date="2022-09" db="EMBL/GenBank/DDBJ databases">
        <title>complete genome sequences of Clostridium tetani str. KHSU-234311-028 isolated from soil.</title>
        <authorList>
            <person name="Sekizuka T."/>
            <person name="Shitada C."/>
            <person name="Takahashi M."/>
            <person name="Kuroda M."/>
        </authorList>
    </citation>
    <scope>NUCLEOTIDE SEQUENCE [LARGE SCALE GENOMIC DNA]</scope>
    <source>
        <strain evidence="1 2">KHSU-234311-028</strain>
    </source>
</reference>
<name>A0ABC8EBN6_CLOTA</name>